<accession>A0ABS4X4E4</accession>
<evidence type="ECO:0000256" key="2">
    <source>
        <dbReference type="SAM" id="Phobius"/>
    </source>
</evidence>
<organism evidence="4 5">
    <name type="scientific">Brachybacterium sacelli</name>
    <dbReference type="NCBI Taxonomy" id="173364"/>
    <lineage>
        <taxon>Bacteria</taxon>
        <taxon>Bacillati</taxon>
        <taxon>Actinomycetota</taxon>
        <taxon>Actinomycetes</taxon>
        <taxon>Micrococcales</taxon>
        <taxon>Dermabacteraceae</taxon>
        <taxon>Brachybacterium</taxon>
    </lineage>
</organism>
<feature type="domain" description="DUF3152" evidence="3">
    <location>
        <begin position="128"/>
        <end position="291"/>
    </location>
</feature>
<name>A0ABS4X4E4_9MICO</name>
<gene>
    <name evidence="4" type="ORF">JOF43_003328</name>
</gene>
<keyword evidence="5" id="KW-1185">Reference proteome</keyword>
<keyword evidence="2" id="KW-1133">Transmembrane helix</keyword>
<comment type="caution">
    <text evidence="4">The sequence shown here is derived from an EMBL/GenBank/DDBJ whole genome shotgun (WGS) entry which is preliminary data.</text>
</comment>
<dbReference type="Pfam" id="PF11350">
    <property type="entry name" value="DUF3152"/>
    <property type="match status" value="1"/>
</dbReference>
<protein>
    <recommendedName>
        <fullName evidence="3">DUF3152 domain-containing protein</fullName>
    </recommendedName>
</protein>
<dbReference type="InterPro" id="IPR022603">
    <property type="entry name" value="DUF3152"/>
</dbReference>
<dbReference type="Gene3D" id="3.40.390.10">
    <property type="entry name" value="Collagenase (Catalytic Domain)"/>
    <property type="match status" value="1"/>
</dbReference>
<feature type="region of interest" description="Disordered" evidence="1">
    <location>
        <begin position="46"/>
        <end position="148"/>
    </location>
</feature>
<feature type="compositionally biased region" description="Low complexity" evidence="1">
    <location>
        <begin position="71"/>
        <end position="120"/>
    </location>
</feature>
<dbReference type="EMBL" id="JAGIOD010000002">
    <property type="protein sequence ID" value="MBP2383339.1"/>
    <property type="molecule type" value="Genomic_DNA"/>
</dbReference>
<evidence type="ECO:0000259" key="3">
    <source>
        <dbReference type="Pfam" id="PF11350"/>
    </source>
</evidence>
<evidence type="ECO:0000313" key="4">
    <source>
        <dbReference type="EMBL" id="MBP2383339.1"/>
    </source>
</evidence>
<sequence>MTPPPDDHPPLELTRRGRLLRTGLVLVVLILLVLAVTAVVRALAGDGDAPSAAASATSATAEDAGSRDASDAGGASDDPGASDSGGASDAGGAEPAEAASATPEAETPASDAKAAATSTTEEIERTGDTGDGTWTLAEADDGSEPEAGTVHTYAVRVESGIDLDAEEVAGEIEGILADERGWTSLEDVAFQRVASAEQADFTISLASPPTADELCLPARTQGLWNCRVGEDVVLNSDRWKTMTPTYEDLPAYRAYMVNHEVGHFLGHDHASCGGEGQPAPVMLQQSMSLQGCEPNSWPLTDGGR</sequence>
<evidence type="ECO:0000313" key="5">
    <source>
        <dbReference type="Proteomes" id="UP001519290"/>
    </source>
</evidence>
<reference evidence="4 5" key="1">
    <citation type="submission" date="2021-03" db="EMBL/GenBank/DDBJ databases">
        <title>Sequencing the genomes of 1000 actinobacteria strains.</title>
        <authorList>
            <person name="Klenk H.-P."/>
        </authorList>
    </citation>
    <scope>NUCLEOTIDE SEQUENCE [LARGE SCALE GENOMIC DNA]</scope>
    <source>
        <strain evidence="4 5">DSM 14566</strain>
    </source>
</reference>
<keyword evidence="2" id="KW-0472">Membrane</keyword>
<proteinExistence type="predicted"/>
<dbReference type="RefSeq" id="WP_209904033.1">
    <property type="nucleotide sequence ID" value="NZ_BAAAJW010000012.1"/>
</dbReference>
<dbReference type="InterPro" id="IPR024079">
    <property type="entry name" value="MetalloPept_cat_dom_sf"/>
</dbReference>
<feature type="transmembrane region" description="Helical" evidence="2">
    <location>
        <begin position="23"/>
        <end position="44"/>
    </location>
</feature>
<keyword evidence="2" id="KW-0812">Transmembrane</keyword>
<evidence type="ECO:0000256" key="1">
    <source>
        <dbReference type="SAM" id="MobiDB-lite"/>
    </source>
</evidence>
<dbReference type="Proteomes" id="UP001519290">
    <property type="component" value="Unassembled WGS sequence"/>
</dbReference>
<feature type="compositionally biased region" description="Low complexity" evidence="1">
    <location>
        <begin position="46"/>
        <end position="63"/>
    </location>
</feature>
<dbReference type="SUPFAM" id="SSF55486">
    <property type="entry name" value="Metalloproteases ('zincins'), catalytic domain"/>
    <property type="match status" value="1"/>
</dbReference>